<comment type="caution">
    <text evidence="1">The sequence shown here is derived from an EMBL/GenBank/DDBJ whole genome shotgun (WGS) entry which is preliminary data.</text>
</comment>
<dbReference type="VEuPathDB" id="FungiDB:VP01_5765g1"/>
<dbReference type="AlphaFoldDB" id="A0A0L6UJ44"/>
<evidence type="ECO:0000313" key="2">
    <source>
        <dbReference type="Proteomes" id="UP000037035"/>
    </source>
</evidence>
<evidence type="ECO:0000313" key="1">
    <source>
        <dbReference type="EMBL" id="KNZ48302.1"/>
    </source>
</evidence>
<organism evidence="1 2">
    <name type="scientific">Puccinia sorghi</name>
    <dbReference type="NCBI Taxonomy" id="27349"/>
    <lineage>
        <taxon>Eukaryota</taxon>
        <taxon>Fungi</taxon>
        <taxon>Dikarya</taxon>
        <taxon>Basidiomycota</taxon>
        <taxon>Pucciniomycotina</taxon>
        <taxon>Pucciniomycetes</taxon>
        <taxon>Pucciniales</taxon>
        <taxon>Pucciniaceae</taxon>
        <taxon>Puccinia</taxon>
    </lineage>
</organism>
<reference evidence="1 2" key="1">
    <citation type="submission" date="2015-08" db="EMBL/GenBank/DDBJ databases">
        <title>Next Generation Sequencing and Analysis of the Genome of Puccinia sorghi L Schw, the Causal Agent of Maize Common Rust.</title>
        <authorList>
            <person name="Rochi L."/>
            <person name="Burguener G."/>
            <person name="Darino M."/>
            <person name="Turjanski A."/>
            <person name="Kreff E."/>
            <person name="Dieguez M.J."/>
            <person name="Sacco F."/>
        </authorList>
    </citation>
    <scope>NUCLEOTIDE SEQUENCE [LARGE SCALE GENOMIC DNA]</scope>
    <source>
        <strain evidence="1 2">RO10H11247</strain>
    </source>
</reference>
<proteinExistence type="predicted"/>
<sequence>AALALSKNPLANNRVKHIDIKYHFVREAVEKDWITVSYVPTTSMPANGLTKLLGKPKHISLIECSTDLSD</sequence>
<gene>
    <name evidence="1" type="ORF">VP01_5765g1</name>
</gene>
<dbReference type="CDD" id="cd09272">
    <property type="entry name" value="RNase_HI_RT_Ty1"/>
    <property type="match status" value="1"/>
</dbReference>
<accession>A0A0L6UJ44</accession>
<protein>
    <recommendedName>
        <fullName evidence="3">Copia protein</fullName>
    </recommendedName>
</protein>
<dbReference type="EMBL" id="LAVV01011013">
    <property type="protein sequence ID" value="KNZ48302.1"/>
    <property type="molecule type" value="Genomic_DNA"/>
</dbReference>
<name>A0A0L6UJ44_9BASI</name>
<evidence type="ECO:0008006" key="3">
    <source>
        <dbReference type="Google" id="ProtNLM"/>
    </source>
</evidence>
<keyword evidence="2" id="KW-1185">Reference proteome</keyword>
<dbReference type="OrthoDB" id="3344688at2759"/>
<dbReference type="Proteomes" id="UP000037035">
    <property type="component" value="Unassembled WGS sequence"/>
</dbReference>
<feature type="non-terminal residue" evidence="1">
    <location>
        <position position="1"/>
    </location>
</feature>